<dbReference type="PANTHER" id="PTHR43540:SF15">
    <property type="entry name" value="BLR5631 PROTEIN"/>
    <property type="match status" value="1"/>
</dbReference>
<gene>
    <name evidence="3" type="ORF">ACFOMH_01975</name>
</gene>
<dbReference type="RefSeq" id="WP_377742267.1">
    <property type="nucleotide sequence ID" value="NZ_JBHRXJ010000001.1"/>
</dbReference>
<dbReference type="Proteomes" id="UP001595721">
    <property type="component" value="Unassembled WGS sequence"/>
</dbReference>
<feature type="domain" description="Isochorismatase-like" evidence="2">
    <location>
        <begin position="4"/>
        <end position="153"/>
    </location>
</feature>
<dbReference type="Gene3D" id="3.40.50.850">
    <property type="entry name" value="Isochorismatase-like"/>
    <property type="match status" value="1"/>
</dbReference>
<dbReference type="Pfam" id="PF00857">
    <property type="entry name" value="Isochorismatase"/>
    <property type="match status" value="1"/>
</dbReference>
<keyword evidence="1" id="KW-0378">Hydrolase</keyword>
<dbReference type="InterPro" id="IPR050272">
    <property type="entry name" value="Isochorismatase-like_hydrls"/>
</dbReference>
<evidence type="ECO:0000313" key="3">
    <source>
        <dbReference type="EMBL" id="MFC3526923.1"/>
    </source>
</evidence>
<dbReference type="PANTHER" id="PTHR43540">
    <property type="entry name" value="PEROXYUREIDOACRYLATE/UREIDOACRYLATE AMIDOHYDROLASE-RELATED"/>
    <property type="match status" value="1"/>
</dbReference>
<comment type="caution">
    <text evidence="3">The sequence shown here is derived from an EMBL/GenBank/DDBJ whole genome shotgun (WGS) entry which is preliminary data.</text>
</comment>
<proteinExistence type="predicted"/>
<sequence length="167" mass="17509">MTRALIVIDVQNEYFDGGKLPLFEAAETEARIIDAITRARAAGDRVILIRHEAQSDQGIFAAGSSGTLIRDGILAAAGDAPVVTKHFADSFQETDLLGHLDGIDSLLICGMMTQNCVVFTAMSELTGGRAVTVAGDLCAAPSQVVHLVALAALGSKRKMADAASLWP</sequence>
<evidence type="ECO:0000259" key="2">
    <source>
        <dbReference type="Pfam" id="PF00857"/>
    </source>
</evidence>
<dbReference type="EMBL" id="JBHRXJ010000001">
    <property type="protein sequence ID" value="MFC3526923.1"/>
    <property type="molecule type" value="Genomic_DNA"/>
</dbReference>
<organism evidence="3 4">
    <name type="scientific">Paracoccus mangrovi</name>
    <dbReference type="NCBI Taxonomy" id="1715645"/>
    <lineage>
        <taxon>Bacteria</taxon>
        <taxon>Pseudomonadati</taxon>
        <taxon>Pseudomonadota</taxon>
        <taxon>Alphaproteobacteria</taxon>
        <taxon>Rhodobacterales</taxon>
        <taxon>Paracoccaceae</taxon>
        <taxon>Paracoccus</taxon>
    </lineage>
</organism>
<evidence type="ECO:0000313" key="4">
    <source>
        <dbReference type="Proteomes" id="UP001595721"/>
    </source>
</evidence>
<dbReference type="InterPro" id="IPR000868">
    <property type="entry name" value="Isochorismatase-like_dom"/>
</dbReference>
<accession>A0ABV7R1V1</accession>
<reference evidence="4" key="1">
    <citation type="journal article" date="2019" name="Int. J. Syst. Evol. Microbiol.">
        <title>The Global Catalogue of Microorganisms (GCM) 10K type strain sequencing project: providing services to taxonomists for standard genome sequencing and annotation.</title>
        <authorList>
            <consortium name="The Broad Institute Genomics Platform"/>
            <consortium name="The Broad Institute Genome Sequencing Center for Infectious Disease"/>
            <person name="Wu L."/>
            <person name="Ma J."/>
        </authorList>
    </citation>
    <scope>NUCLEOTIDE SEQUENCE [LARGE SCALE GENOMIC DNA]</scope>
    <source>
        <strain evidence="4">KCTC 42899</strain>
    </source>
</reference>
<name>A0ABV7R1V1_9RHOB</name>
<keyword evidence="4" id="KW-1185">Reference proteome</keyword>
<protein>
    <submittedName>
        <fullName evidence="3">Isochorismatase family protein</fullName>
    </submittedName>
</protein>
<dbReference type="InterPro" id="IPR036380">
    <property type="entry name" value="Isochorismatase-like_sf"/>
</dbReference>
<evidence type="ECO:0000256" key="1">
    <source>
        <dbReference type="ARBA" id="ARBA00022801"/>
    </source>
</evidence>
<dbReference type="SUPFAM" id="SSF52499">
    <property type="entry name" value="Isochorismatase-like hydrolases"/>
    <property type="match status" value="1"/>
</dbReference>